<dbReference type="Proteomes" id="UP000034037">
    <property type="component" value="Chromosome"/>
</dbReference>
<name>A0A0F6Z408_9CORY</name>
<feature type="chain" id="PRO_5039448546" description="Secreted protein" evidence="2">
    <location>
        <begin position="21"/>
        <end position="426"/>
    </location>
</feature>
<keyword evidence="2" id="KW-0732">Signal</keyword>
<feature type="region of interest" description="Disordered" evidence="1">
    <location>
        <begin position="30"/>
        <end position="61"/>
    </location>
</feature>
<dbReference type="Gene3D" id="2.130.10.10">
    <property type="entry name" value="YVTN repeat-like/Quinoprotein amine dehydrogenase"/>
    <property type="match status" value="2"/>
</dbReference>
<feature type="signal peptide" evidence="2">
    <location>
        <begin position="1"/>
        <end position="20"/>
    </location>
</feature>
<keyword evidence="4" id="KW-1185">Reference proteome</keyword>
<gene>
    <name evidence="3" type="ORF">YH66_00225</name>
</gene>
<dbReference type="EMBL" id="CP011309">
    <property type="protein sequence ID" value="AKF26097.1"/>
    <property type="molecule type" value="Genomic_DNA"/>
</dbReference>
<dbReference type="PROSITE" id="PS51257">
    <property type="entry name" value="PROKAR_LIPOPROTEIN"/>
    <property type="match status" value="1"/>
</dbReference>
<evidence type="ECO:0000313" key="4">
    <source>
        <dbReference type="Proteomes" id="UP000034037"/>
    </source>
</evidence>
<proteinExistence type="predicted"/>
<dbReference type="InterPro" id="IPR015943">
    <property type="entry name" value="WD40/YVTN_repeat-like_dom_sf"/>
</dbReference>
<dbReference type="AlphaFoldDB" id="A0A0F6Z408"/>
<dbReference type="SUPFAM" id="SSF50969">
    <property type="entry name" value="YVTN repeat-like/Quinoprotein amine dehydrogenase"/>
    <property type="match status" value="1"/>
</dbReference>
<evidence type="ECO:0008006" key="5">
    <source>
        <dbReference type="Google" id="ProtNLM"/>
    </source>
</evidence>
<dbReference type="InterPro" id="IPR047697">
    <property type="entry name" value="AztD-like"/>
</dbReference>
<accession>A0A0F6Z408</accession>
<evidence type="ECO:0000256" key="2">
    <source>
        <dbReference type="SAM" id="SignalP"/>
    </source>
</evidence>
<dbReference type="HOGENOM" id="CLU_043135_0_0_11"/>
<dbReference type="RefSeq" id="WP_003861049.1">
    <property type="nucleotide sequence ID" value="NZ_CP011309.1"/>
</dbReference>
<feature type="compositionally biased region" description="Basic and acidic residues" evidence="1">
    <location>
        <begin position="42"/>
        <end position="52"/>
    </location>
</feature>
<feature type="compositionally biased region" description="Low complexity" evidence="1">
    <location>
        <begin position="30"/>
        <end position="41"/>
    </location>
</feature>
<protein>
    <recommendedName>
        <fullName evidence="5">Secreted protein</fullName>
    </recommendedName>
</protein>
<dbReference type="InterPro" id="IPR011044">
    <property type="entry name" value="Quino_amine_DH_bsu"/>
</dbReference>
<evidence type="ECO:0000313" key="3">
    <source>
        <dbReference type="EMBL" id="AKF26097.1"/>
    </source>
</evidence>
<dbReference type="PATRIC" id="fig|92706.3.peg.42"/>
<sequence length="426" mass="44494">MKNSKLLLIAAVSTASILLASCGTDSSADTATASSSATASSEAHDHDGHEAEGSSTAVEVSSPQARIVTTYDGGIITLDANTLEVLDDTELAGFNRLNSAGDGRHVFVSTGGGFQLFDTGAWTEPHGDHTHSYTATPELTDITYSTDKPGHVVNHAGKTVLFGDGDGKIQIFDTASLLKGDEVEPEIKNALEPHHGVAVVLENGDLLHTLGDEDSRNGAVVFNAAGEEIARNEQCPGVHGESAALGDAIAVGCEDGVLIYKDGEFTKVQAPDSYGRIGNQSGSDISPVVLGDYKVDKDADLERPERVSLTNTETGELTLVDLGTSYSFRSLGRGPAGEAVVLGTDGALHIIDANTGSVNNTYPVIDAWTEPEVWQEARPTLFINKDRAYVSDPSNNELHVVDLANGNILASATLPGTPNELTGVSG</sequence>
<reference evidence="3 4" key="1">
    <citation type="submission" date="2015-04" db="EMBL/GenBank/DDBJ databases">
        <title>Complete Genome Sequence of Brevibacterium flavum ATCC 15168.</title>
        <authorList>
            <person name="Ahn J."/>
            <person name="Park G."/>
            <person name="Jeon W."/>
            <person name="Jang Y."/>
            <person name="Jang M."/>
            <person name="Lee H."/>
            <person name="Lee H."/>
        </authorList>
    </citation>
    <scope>NUCLEOTIDE SEQUENCE [LARGE SCALE GENOMIC DNA]</scope>
    <source>
        <strain evidence="3 4">ATCC 15168</strain>
    </source>
</reference>
<organism evidence="3 4">
    <name type="scientific">[Brevibacterium] flavum</name>
    <dbReference type="NCBI Taxonomy" id="92706"/>
    <lineage>
        <taxon>Bacteria</taxon>
        <taxon>Bacillati</taxon>
        <taxon>Actinomycetota</taxon>
        <taxon>Actinomycetes</taxon>
        <taxon>Mycobacteriales</taxon>
        <taxon>Corynebacteriaceae</taxon>
        <taxon>Corynebacterium</taxon>
    </lineage>
</organism>
<evidence type="ECO:0000256" key="1">
    <source>
        <dbReference type="SAM" id="MobiDB-lite"/>
    </source>
</evidence>
<dbReference type="NCBIfam" id="NF038015">
    <property type="entry name" value="AztD"/>
    <property type="match status" value="1"/>
</dbReference>